<reference evidence="2" key="2">
    <citation type="submission" date="2015-01" db="EMBL/GenBank/DDBJ databases">
        <title>Evolutionary Origins and Diversification of the Mycorrhizal Mutualists.</title>
        <authorList>
            <consortium name="DOE Joint Genome Institute"/>
            <consortium name="Mycorrhizal Genomics Consortium"/>
            <person name="Kohler A."/>
            <person name="Kuo A."/>
            <person name="Nagy L.G."/>
            <person name="Floudas D."/>
            <person name="Copeland A."/>
            <person name="Barry K.W."/>
            <person name="Cichocki N."/>
            <person name="Veneault-Fourrey C."/>
            <person name="LaButti K."/>
            <person name="Lindquist E.A."/>
            <person name="Lipzen A."/>
            <person name="Lundell T."/>
            <person name="Morin E."/>
            <person name="Murat C."/>
            <person name="Riley R."/>
            <person name="Ohm R."/>
            <person name="Sun H."/>
            <person name="Tunlid A."/>
            <person name="Henrissat B."/>
            <person name="Grigoriev I.V."/>
            <person name="Hibbett D.S."/>
            <person name="Martin F."/>
        </authorList>
    </citation>
    <scope>NUCLEOTIDE SEQUENCE [LARGE SCALE GENOMIC DNA]</scope>
    <source>
        <strain evidence="2">LaAM-08-1</strain>
    </source>
</reference>
<gene>
    <name evidence="1" type="ORF">K443DRAFT_107324</name>
</gene>
<sequence length="103" mass="11242">VMFSGECVMAWREGRALIKLDGGNGKQQRGVLLTSIVSWVDGRQIHLLVLRSSFPPSSIPLLMLVCGGVRDEPGGEGSFLFRNETQGLTYIPQNNDDGGRQLP</sequence>
<dbReference type="EMBL" id="KN838723">
    <property type="protein sequence ID" value="KIJ96399.1"/>
    <property type="molecule type" value="Genomic_DNA"/>
</dbReference>
<evidence type="ECO:0000313" key="1">
    <source>
        <dbReference type="EMBL" id="KIJ96399.1"/>
    </source>
</evidence>
<feature type="non-terminal residue" evidence="1">
    <location>
        <position position="1"/>
    </location>
</feature>
<protein>
    <submittedName>
        <fullName evidence="1">Uncharacterized protein</fullName>
    </submittedName>
</protein>
<accession>A0A0C9WKI6</accession>
<name>A0A0C9WKI6_9AGAR</name>
<dbReference type="Proteomes" id="UP000054477">
    <property type="component" value="Unassembled WGS sequence"/>
</dbReference>
<keyword evidence="2" id="KW-1185">Reference proteome</keyword>
<proteinExistence type="predicted"/>
<organism evidence="1 2">
    <name type="scientific">Laccaria amethystina LaAM-08-1</name>
    <dbReference type="NCBI Taxonomy" id="1095629"/>
    <lineage>
        <taxon>Eukaryota</taxon>
        <taxon>Fungi</taxon>
        <taxon>Dikarya</taxon>
        <taxon>Basidiomycota</taxon>
        <taxon>Agaricomycotina</taxon>
        <taxon>Agaricomycetes</taxon>
        <taxon>Agaricomycetidae</taxon>
        <taxon>Agaricales</taxon>
        <taxon>Agaricineae</taxon>
        <taxon>Hydnangiaceae</taxon>
        <taxon>Laccaria</taxon>
    </lineage>
</organism>
<dbReference type="AlphaFoldDB" id="A0A0C9WKI6"/>
<reference evidence="1 2" key="1">
    <citation type="submission" date="2014-04" db="EMBL/GenBank/DDBJ databases">
        <authorList>
            <consortium name="DOE Joint Genome Institute"/>
            <person name="Kuo A."/>
            <person name="Kohler A."/>
            <person name="Nagy L.G."/>
            <person name="Floudas D."/>
            <person name="Copeland A."/>
            <person name="Barry K.W."/>
            <person name="Cichocki N."/>
            <person name="Veneault-Fourrey C."/>
            <person name="LaButti K."/>
            <person name="Lindquist E.A."/>
            <person name="Lipzen A."/>
            <person name="Lundell T."/>
            <person name="Morin E."/>
            <person name="Murat C."/>
            <person name="Sun H."/>
            <person name="Tunlid A."/>
            <person name="Henrissat B."/>
            <person name="Grigoriev I.V."/>
            <person name="Hibbett D.S."/>
            <person name="Martin F."/>
            <person name="Nordberg H.P."/>
            <person name="Cantor M.N."/>
            <person name="Hua S.X."/>
        </authorList>
    </citation>
    <scope>NUCLEOTIDE SEQUENCE [LARGE SCALE GENOMIC DNA]</scope>
    <source>
        <strain evidence="1 2">LaAM-08-1</strain>
    </source>
</reference>
<evidence type="ECO:0000313" key="2">
    <source>
        <dbReference type="Proteomes" id="UP000054477"/>
    </source>
</evidence>
<dbReference type="HOGENOM" id="CLU_178694_0_0_1"/>
<dbReference type="OrthoDB" id="10434483at2759"/>